<dbReference type="Pfam" id="PF00005">
    <property type="entry name" value="ABC_tran"/>
    <property type="match status" value="1"/>
</dbReference>
<dbReference type="GO" id="GO:0016887">
    <property type="term" value="F:ATP hydrolysis activity"/>
    <property type="evidence" value="ECO:0007669"/>
    <property type="project" value="InterPro"/>
</dbReference>
<proteinExistence type="predicted"/>
<dbReference type="GO" id="GO:0140359">
    <property type="term" value="F:ABC-type transporter activity"/>
    <property type="evidence" value="ECO:0007669"/>
    <property type="project" value="InterPro"/>
</dbReference>
<sequence length="561" mass="59149">MKPRSTLRPVLAALARMAPRRLWLGGALLALLTVLMGMALLGLSGWFITATALAGLLPATAIVFDVFMPSAGIRLLALGRTGTRYAERLVTHDATLAVLAALRERLLRSWATPAAALSLRLRPARLLQRLTADVDALDSLYLRLFVPLLAATGATLMAALALGLMRWWLGLALALWLLATGLGSALWLARGARRPAVRRALALESLRARTADLVAGQAELAMAGTLAAHCERIAALDARVAEADAALHGLEARTSFVQGLCGALALAGVLLGVGWLAEAGLLGAPVAALALLLALTAMEPFAALRRGALEAGRSWLAARRLAPALRDGAAQAMPEPAAPRQGQAFELEHVVAPRAAALPQDLRIAEGERVALLGASGAGKTTLLSLMAGELQPLAGAVRARRCTWMTQRTELFEDSLRDNLLLACPEAAEDTLWAALEVAGLAGDVRAMAQGLDTRLGEGGLGLSGGQARRLALARLLLSPARCWLLDEVTEGLDARTAADLLVRLDSAARGRTLVLATHKLREAQLADRLLWVEQGRVVSEALRGTPPFEAALARLRQDG</sequence>
<dbReference type="InterPro" id="IPR003593">
    <property type="entry name" value="AAA+_ATPase"/>
</dbReference>
<dbReference type="Gene3D" id="3.40.50.300">
    <property type="entry name" value="P-loop containing nucleotide triphosphate hydrolases"/>
    <property type="match status" value="1"/>
</dbReference>
<keyword evidence="6 8" id="KW-1133">Transmembrane helix</keyword>
<evidence type="ECO:0000259" key="9">
    <source>
        <dbReference type="PROSITE" id="PS50893"/>
    </source>
</evidence>
<dbReference type="InterPro" id="IPR003439">
    <property type="entry name" value="ABC_transporter-like_ATP-bd"/>
</dbReference>
<dbReference type="SMART" id="SM00382">
    <property type="entry name" value="AAA"/>
    <property type="match status" value="1"/>
</dbReference>
<dbReference type="SUPFAM" id="SSF52540">
    <property type="entry name" value="P-loop containing nucleoside triphosphate hydrolases"/>
    <property type="match status" value="1"/>
</dbReference>
<keyword evidence="5 11" id="KW-0067">ATP-binding</keyword>
<dbReference type="InterPro" id="IPR036640">
    <property type="entry name" value="ABC1_TM_sf"/>
</dbReference>
<comment type="subcellular location">
    <subcellularLocation>
        <location evidence="1">Cell membrane</location>
        <topology evidence="1">Multi-pass membrane protein</topology>
    </subcellularLocation>
</comment>
<dbReference type="AlphaFoldDB" id="A0A7T2W1K7"/>
<gene>
    <name evidence="11" type="ORF">I6G66_11180</name>
</gene>
<evidence type="ECO:0000256" key="8">
    <source>
        <dbReference type="SAM" id="Phobius"/>
    </source>
</evidence>
<feature type="transmembrane region" description="Helical" evidence="8">
    <location>
        <begin position="282"/>
        <end position="304"/>
    </location>
</feature>
<dbReference type="PROSITE" id="PS50929">
    <property type="entry name" value="ABC_TM1F"/>
    <property type="match status" value="1"/>
</dbReference>
<dbReference type="Proteomes" id="UP000594778">
    <property type="component" value="Chromosome"/>
</dbReference>
<evidence type="ECO:0000256" key="6">
    <source>
        <dbReference type="ARBA" id="ARBA00022989"/>
    </source>
</evidence>
<accession>A0A7T2W1K7</accession>
<dbReference type="Gene3D" id="1.20.1560.10">
    <property type="entry name" value="ABC transporter type 1, transmembrane domain"/>
    <property type="match status" value="1"/>
</dbReference>
<dbReference type="PROSITE" id="PS00211">
    <property type="entry name" value="ABC_TRANSPORTER_1"/>
    <property type="match status" value="1"/>
</dbReference>
<dbReference type="InterPro" id="IPR039421">
    <property type="entry name" value="Type_1_exporter"/>
</dbReference>
<dbReference type="GO" id="GO:0034040">
    <property type="term" value="F:ATPase-coupled lipid transmembrane transporter activity"/>
    <property type="evidence" value="ECO:0007669"/>
    <property type="project" value="TreeGrafter"/>
</dbReference>
<feature type="transmembrane region" description="Helical" evidence="8">
    <location>
        <begin position="46"/>
        <end position="67"/>
    </location>
</feature>
<evidence type="ECO:0000313" key="12">
    <source>
        <dbReference type="Proteomes" id="UP000594778"/>
    </source>
</evidence>
<dbReference type="PANTHER" id="PTHR24221:SF654">
    <property type="entry name" value="ATP-BINDING CASSETTE SUB-FAMILY B MEMBER 6"/>
    <property type="match status" value="1"/>
</dbReference>
<keyword evidence="7 8" id="KW-0472">Membrane</keyword>
<dbReference type="RefSeq" id="WP_197956974.1">
    <property type="nucleotide sequence ID" value="NZ_CP065668.1"/>
</dbReference>
<dbReference type="GO" id="GO:0005886">
    <property type="term" value="C:plasma membrane"/>
    <property type="evidence" value="ECO:0007669"/>
    <property type="project" value="UniProtKB-SubCell"/>
</dbReference>
<evidence type="ECO:0000256" key="7">
    <source>
        <dbReference type="ARBA" id="ARBA00023136"/>
    </source>
</evidence>
<dbReference type="EMBL" id="CP065668">
    <property type="protein sequence ID" value="QPS10512.1"/>
    <property type="molecule type" value="Genomic_DNA"/>
</dbReference>
<dbReference type="InterPro" id="IPR017871">
    <property type="entry name" value="ABC_transporter-like_CS"/>
</dbReference>
<feature type="domain" description="ABC transmembrane type-1" evidence="10">
    <location>
        <begin position="24"/>
        <end position="304"/>
    </location>
</feature>
<feature type="transmembrane region" description="Helical" evidence="8">
    <location>
        <begin position="167"/>
        <end position="189"/>
    </location>
</feature>
<evidence type="ECO:0000256" key="3">
    <source>
        <dbReference type="ARBA" id="ARBA00022692"/>
    </source>
</evidence>
<dbReference type="InterPro" id="IPR011527">
    <property type="entry name" value="ABC1_TM_dom"/>
</dbReference>
<dbReference type="SUPFAM" id="SSF90123">
    <property type="entry name" value="ABC transporter transmembrane region"/>
    <property type="match status" value="1"/>
</dbReference>
<feature type="transmembrane region" description="Helical" evidence="8">
    <location>
        <begin position="140"/>
        <end position="161"/>
    </location>
</feature>
<name>A0A7T2W1K7_DELAC</name>
<feature type="transmembrane region" description="Helical" evidence="8">
    <location>
        <begin position="256"/>
        <end position="276"/>
    </location>
</feature>
<evidence type="ECO:0000256" key="2">
    <source>
        <dbReference type="ARBA" id="ARBA00022475"/>
    </source>
</evidence>
<dbReference type="GO" id="GO:0005524">
    <property type="term" value="F:ATP binding"/>
    <property type="evidence" value="ECO:0007669"/>
    <property type="project" value="UniProtKB-KW"/>
</dbReference>
<feature type="transmembrane region" description="Helical" evidence="8">
    <location>
        <begin position="21"/>
        <end position="40"/>
    </location>
</feature>
<keyword evidence="2" id="KW-1003">Cell membrane</keyword>
<protein>
    <submittedName>
        <fullName evidence="11">ATP-binding cassette domain-containing protein</fullName>
    </submittedName>
</protein>
<dbReference type="PROSITE" id="PS50893">
    <property type="entry name" value="ABC_TRANSPORTER_2"/>
    <property type="match status" value="1"/>
</dbReference>
<evidence type="ECO:0000256" key="1">
    <source>
        <dbReference type="ARBA" id="ARBA00004651"/>
    </source>
</evidence>
<evidence type="ECO:0000256" key="4">
    <source>
        <dbReference type="ARBA" id="ARBA00022741"/>
    </source>
</evidence>
<feature type="domain" description="ABC transporter" evidence="9">
    <location>
        <begin position="342"/>
        <end position="561"/>
    </location>
</feature>
<organism evidence="11 12">
    <name type="scientific">Delftia acidovorans</name>
    <name type="common">Pseudomonas acidovorans</name>
    <name type="synonym">Comamonas acidovorans</name>
    <dbReference type="NCBI Taxonomy" id="80866"/>
    <lineage>
        <taxon>Bacteria</taxon>
        <taxon>Pseudomonadati</taxon>
        <taxon>Pseudomonadota</taxon>
        <taxon>Betaproteobacteria</taxon>
        <taxon>Burkholderiales</taxon>
        <taxon>Comamonadaceae</taxon>
        <taxon>Delftia</taxon>
    </lineage>
</organism>
<evidence type="ECO:0000259" key="10">
    <source>
        <dbReference type="PROSITE" id="PS50929"/>
    </source>
</evidence>
<keyword evidence="4" id="KW-0547">Nucleotide-binding</keyword>
<reference evidence="11 12" key="1">
    <citation type="submission" date="2020-12" db="EMBL/GenBank/DDBJ databases">
        <title>FDA dAtabase for Regulatory Grade micrObial Sequences (FDA-ARGOS): Supporting development and validation of Infectious Disease Dx tests.</title>
        <authorList>
            <person name="Sproer C."/>
            <person name="Gronow S."/>
            <person name="Severitt S."/>
            <person name="Schroder I."/>
            <person name="Tallon L."/>
            <person name="Sadzewicz L."/>
            <person name="Zhao X."/>
            <person name="Boylan J."/>
            <person name="Ott S."/>
            <person name="Bowen H."/>
            <person name="Vavikolanu K."/>
            <person name="Mehta A."/>
            <person name="Aluvathingal J."/>
            <person name="Nadendla S."/>
            <person name="Lowell S."/>
            <person name="Myers T."/>
            <person name="Yan Y."/>
            <person name="Sichtig H."/>
        </authorList>
    </citation>
    <scope>NUCLEOTIDE SEQUENCE [LARGE SCALE GENOMIC DNA]</scope>
    <source>
        <strain evidence="11 12">FDAARGOS_909</strain>
    </source>
</reference>
<evidence type="ECO:0000256" key="5">
    <source>
        <dbReference type="ARBA" id="ARBA00022840"/>
    </source>
</evidence>
<evidence type="ECO:0000313" key="11">
    <source>
        <dbReference type="EMBL" id="QPS10512.1"/>
    </source>
</evidence>
<dbReference type="InterPro" id="IPR027417">
    <property type="entry name" value="P-loop_NTPase"/>
</dbReference>
<dbReference type="PANTHER" id="PTHR24221">
    <property type="entry name" value="ATP-BINDING CASSETTE SUB-FAMILY B"/>
    <property type="match status" value="1"/>
</dbReference>
<keyword evidence="3 8" id="KW-0812">Transmembrane</keyword>